<protein>
    <submittedName>
        <fullName evidence="3">Unplaced genomic scaffold GYMLUscaffold_17, whole genome shotgun sequence</fullName>
    </submittedName>
</protein>
<dbReference type="Proteomes" id="UP000053593">
    <property type="component" value="Unassembled WGS sequence"/>
</dbReference>
<dbReference type="InterPro" id="IPR013094">
    <property type="entry name" value="AB_hydrolase_3"/>
</dbReference>
<dbReference type="InterPro" id="IPR050300">
    <property type="entry name" value="GDXG_lipolytic_enzyme"/>
</dbReference>
<proteinExistence type="predicted"/>
<dbReference type="GO" id="GO:0016787">
    <property type="term" value="F:hydrolase activity"/>
    <property type="evidence" value="ECO:0007669"/>
    <property type="project" value="UniProtKB-KW"/>
</dbReference>
<accession>A0A0D0CJI9</accession>
<dbReference type="EMBL" id="KN834765">
    <property type="protein sequence ID" value="KIK62959.1"/>
    <property type="molecule type" value="Genomic_DNA"/>
</dbReference>
<dbReference type="Gene3D" id="3.40.50.1820">
    <property type="entry name" value="alpha/beta hydrolase"/>
    <property type="match status" value="1"/>
</dbReference>
<evidence type="ECO:0000313" key="3">
    <source>
        <dbReference type="EMBL" id="KIK62959.1"/>
    </source>
</evidence>
<dbReference type="OrthoDB" id="408631at2759"/>
<reference evidence="3 4" key="1">
    <citation type="submission" date="2014-04" db="EMBL/GenBank/DDBJ databases">
        <title>Evolutionary Origins and Diversification of the Mycorrhizal Mutualists.</title>
        <authorList>
            <consortium name="DOE Joint Genome Institute"/>
            <consortium name="Mycorrhizal Genomics Consortium"/>
            <person name="Kohler A."/>
            <person name="Kuo A."/>
            <person name="Nagy L.G."/>
            <person name="Floudas D."/>
            <person name="Copeland A."/>
            <person name="Barry K.W."/>
            <person name="Cichocki N."/>
            <person name="Veneault-Fourrey C."/>
            <person name="LaButti K."/>
            <person name="Lindquist E.A."/>
            <person name="Lipzen A."/>
            <person name="Lundell T."/>
            <person name="Morin E."/>
            <person name="Murat C."/>
            <person name="Riley R."/>
            <person name="Ohm R."/>
            <person name="Sun H."/>
            <person name="Tunlid A."/>
            <person name="Henrissat B."/>
            <person name="Grigoriev I.V."/>
            <person name="Hibbett D.S."/>
            <person name="Martin F."/>
        </authorList>
    </citation>
    <scope>NUCLEOTIDE SEQUENCE [LARGE SCALE GENOMIC DNA]</scope>
    <source>
        <strain evidence="3 4">FD-317 M1</strain>
    </source>
</reference>
<name>A0A0D0CJI9_9AGAR</name>
<gene>
    <name evidence="3" type="ORF">GYMLUDRAFT_41247</name>
</gene>
<keyword evidence="1" id="KW-0378">Hydrolase</keyword>
<evidence type="ECO:0000313" key="4">
    <source>
        <dbReference type="Proteomes" id="UP000053593"/>
    </source>
</evidence>
<dbReference type="AlphaFoldDB" id="A0A0D0CJI9"/>
<feature type="domain" description="Alpha/beta hydrolase fold-3" evidence="2">
    <location>
        <begin position="42"/>
        <end position="167"/>
    </location>
</feature>
<dbReference type="SUPFAM" id="SSF53474">
    <property type="entry name" value="alpha/beta-Hydrolases"/>
    <property type="match status" value="1"/>
</dbReference>
<keyword evidence="4" id="KW-1185">Reference proteome</keyword>
<evidence type="ECO:0000256" key="1">
    <source>
        <dbReference type="ARBA" id="ARBA00022801"/>
    </source>
</evidence>
<organism evidence="3 4">
    <name type="scientific">Collybiopsis luxurians FD-317 M1</name>
    <dbReference type="NCBI Taxonomy" id="944289"/>
    <lineage>
        <taxon>Eukaryota</taxon>
        <taxon>Fungi</taxon>
        <taxon>Dikarya</taxon>
        <taxon>Basidiomycota</taxon>
        <taxon>Agaricomycotina</taxon>
        <taxon>Agaricomycetes</taxon>
        <taxon>Agaricomycetidae</taxon>
        <taxon>Agaricales</taxon>
        <taxon>Marasmiineae</taxon>
        <taxon>Omphalotaceae</taxon>
        <taxon>Collybiopsis</taxon>
        <taxon>Collybiopsis luxurians</taxon>
    </lineage>
</organism>
<dbReference type="Pfam" id="PF07859">
    <property type="entry name" value="Abhydrolase_3"/>
    <property type="match status" value="1"/>
</dbReference>
<evidence type="ECO:0000259" key="2">
    <source>
        <dbReference type="Pfam" id="PF07859"/>
    </source>
</evidence>
<dbReference type="PANTHER" id="PTHR48081:SF3">
    <property type="entry name" value="ALPHA_BETA HYDROLASE FOLD-3 DOMAIN-CONTAINING PROTEIN"/>
    <property type="match status" value="1"/>
</dbReference>
<dbReference type="InterPro" id="IPR029058">
    <property type="entry name" value="AB_hydrolase_fold"/>
</dbReference>
<sequence length="326" mass="36214">MTTNPTTIKPLEILYKQADGVGIYMDVYLSPSSTPENPAPYMFWFHSGGLLMGTRKHVAPHHLRAPSEHNVTFISADYRLAPQFRMPAILSDCVDAIKFLQSAEFKKTTEGRVDTSRIILTGSSAGGWFSLLIGCGIGFEEAGLGLGRVPVVKGLIPIYPMTDLEDPFFKTKHRPVAYIRRIIGENRIVGDEEVQPFIDPDDLGSRASFAEVESARTVLYHYAVQEALVEELLLGDTGLSGSVFSIPRYLKGLPSPGSIPSIYLIHGDADGPVPVTQSREVAKGFKDLKHKDFTYEEVPGVDHLYDQEPEVGMEEMYKFVKRVFEM</sequence>
<dbReference type="HOGENOM" id="CLU_012494_4_0_1"/>
<dbReference type="PANTHER" id="PTHR48081">
    <property type="entry name" value="AB HYDROLASE SUPERFAMILY PROTEIN C4A8.06C"/>
    <property type="match status" value="1"/>
</dbReference>